<dbReference type="InterPro" id="IPR053358">
    <property type="entry name" value="Diff-assoc_signaling"/>
</dbReference>
<evidence type="ECO:0000313" key="2">
    <source>
        <dbReference type="Proteomes" id="UP001642540"/>
    </source>
</evidence>
<keyword evidence="2" id="KW-1185">Reference proteome</keyword>
<evidence type="ECO:0000313" key="1">
    <source>
        <dbReference type="EMBL" id="CAL8136288.1"/>
    </source>
</evidence>
<organism evidence="1 2">
    <name type="scientific">Orchesella dallaii</name>
    <dbReference type="NCBI Taxonomy" id="48710"/>
    <lineage>
        <taxon>Eukaryota</taxon>
        <taxon>Metazoa</taxon>
        <taxon>Ecdysozoa</taxon>
        <taxon>Arthropoda</taxon>
        <taxon>Hexapoda</taxon>
        <taxon>Collembola</taxon>
        <taxon>Entomobryomorpha</taxon>
        <taxon>Entomobryoidea</taxon>
        <taxon>Orchesellidae</taxon>
        <taxon>Orchesellinae</taxon>
        <taxon>Orchesella</taxon>
    </lineage>
</organism>
<sequence length="316" mass="36303">MPGYDINGKQCENKICDYHKGKPYTWCYLGWKDTWNYCGQRTVSSETKHTYTGSTCVTPCVMDREGTINRCFDATKEKKECSRTPYTASNNLKCHSLCDSRGGSNDGEPEPFNWCWTSADKSSAWSKCSSLRNALEYNRDNNRKYYFKVSGVDLRLTQSGSLENVFVLVDDQGNSRVTFLEKVERTGNETLFSVDSESDLQRWATECLASWRRNGYKLSQINSIELAMAGTGNFGVNLQQRSRYERNGMEYVDLQLRWTNVSIEITRNMSANYRVIAEVLVPVNVIKHNPELMIDAFLRSVFEHFAIFIGTFNYMP</sequence>
<reference evidence="1 2" key="1">
    <citation type="submission" date="2024-08" db="EMBL/GenBank/DDBJ databases">
        <authorList>
            <person name="Cucini C."/>
            <person name="Frati F."/>
        </authorList>
    </citation>
    <scope>NUCLEOTIDE SEQUENCE [LARGE SCALE GENOMIC DNA]</scope>
</reference>
<dbReference type="PANTHER" id="PTHR34261:SF1">
    <property type="entry name" value="TUBULIN POLYMERIZATION-PROMOTING PROTEIN"/>
    <property type="match status" value="1"/>
</dbReference>
<dbReference type="PANTHER" id="PTHR34261">
    <property type="entry name" value="APC REGULATOR OF WNT-SIGNALING PATHWAY-RELATED"/>
    <property type="match status" value="1"/>
</dbReference>
<protein>
    <submittedName>
        <fullName evidence="1">Uncharacterized protein</fullName>
    </submittedName>
</protein>
<dbReference type="EMBL" id="CAXLJM020000111">
    <property type="protein sequence ID" value="CAL8136288.1"/>
    <property type="molecule type" value="Genomic_DNA"/>
</dbReference>
<name>A0ABP1RUZ2_9HEXA</name>
<comment type="caution">
    <text evidence="1">The sequence shown here is derived from an EMBL/GenBank/DDBJ whole genome shotgun (WGS) entry which is preliminary data.</text>
</comment>
<dbReference type="Proteomes" id="UP001642540">
    <property type="component" value="Unassembled WGS sequence"/>
</dbReference>
<gene>
    <name evidence="1" type="ORF">ODALV1_LOCUS26373</name>
</gene>
<proteinExistence type="predicted"/>
<accession>A0ABP1RUZ2</accession>